<dbReference type="PANTHER" id="PTHR41259:SF1">
    <property type="entry name" value="DOUBLE-STRAND BREAK REPAIR RAD50 ATPASE, PUTATIVE-RELATED"/>
    <property type="match status" value="1"/>
</dbReference>
<dbReference type="Gene3D" id="3.40.50.300">
    <property type="entry name" value="P-loop containing nucleotide triphosphate hydrolases"/>
    <property type="match status" value="2"/>
</dbReference>
<name>A6NQM5_9FIRM</name>
<sequence>MRIIKMTATFGRLNHAVLEPGPGLNLIEAPNESGKSTWCAFLRAMLYGIPTRERDRQDYIAEKNRYQPWSGSAMEGALELEWQGRQITIRRGPKGTTPFGAFSAVYSDTGESVPGLTASNCGETILGVSRSVFEKSAFVGQGGAAISADGELERRIAALVSSGEEDVSYSQVEDTLKEWLRRRKYNKSGQIPRLESELTVLDDTLARQDQAARQAEDARRDLEQLTHWRDSLKNALATWQSRENRERRRMWEEAAAALEKARAEVAALEADQNRHGAPPDRETLRQAQEDLAYLKTVNANLKLAESQAQEAEEKARAAQAETEDALFPDMTADQAWQQASGHSARVTECRAQAARASRNGWVGAAVSVAAGAAIAAAGWFLLPRTGYVLPIAGAAVLVIGAAVSLAVSRSKAGKLTAEAEELLSRYSAEYPDDIITRANAFREKWVAAQEARRNAETVEDSRRRLIAQREELTASLMDLVHTFEPAVRDFFGVSAAISRALNLEERLSTARVRLDGAEKLAASLPKPQAIAVEGDPDGALPEHFDPQEAAAALSSAEGEMSRLRSLQAMAQGEMNTLGDPVLFQSRREELTEELSRRREEYAALTLALEGLGEANSQLRSRFSPALNARAGELLARLTGGKYSRVTLTRELEASAEEADSPMPRRTLLLSQGTAEQVYLAVRLAVCRLALPKEDPAPIVLDDALDAFDDSRMALALEVLRELAEERQILLFTCHSREAECLKGAEDVKVLSLS</sequence>
<organism evidence="4 5">
    <name type="scientific">Pseudoflavonifractor capillosus ATCC 29799</name>
    <dbReference type="NCBI Taxonomy" id="411467"/>
    <lineage>
        <taxon>Bacteria</taxon>
        <taxon>Bacillati</taxon>
        <taxon>Bacillota</taxon>
        <taxon>Clostridia</taxon>
        <taxon>Eubacteriales</taxon>
        <taxon>Oscillospiraceae</taxon>
        <taxon>Pseudoflavonifractor</taxon>
    </lineage>
</organism>
<evidence type="ECO:0000256" key="1">
    <source>
        <dbReference type="SAM" id="Coils"/>
    </source>
</evidence>
<proteinExistence type="predicted"/>
<evidence type="ECO:0000313" key="4">
    <source>
        <dbReference type="EMBL" id="EDN01371.1"/>
    </source>
</evidence>
<dbReference type="eggNOG" id="COG0419">
    <property type="taxonomic scope" value="Bacteria"/>
</dbReference>
<protein>
    <submittedName>
        <fullName evidence="4">LPXTG-motif cell wall anchor domain protein</fullName>
    </submittedName>
</protein>
<comment type="caution">
    <text evidence="4">The sequence shown here is derived from an EMBL/GenBank/DDBJ whole genome shotgun (WGS) entry which is preliminary data.</text>
</comment>
<dbReference type="RefSeq" id="WP_006571052.1">
    <property type="nucleotide sequence ID" value="NZ_AAXG02000005.1"/>
</dbReference>
<dbReference type="InterPro" id="IPR027417">
    <property type="entry name" value="P-loop_NTPase"/>
</dbReference>
<keyword evidence="1" id="KW-0175">Coiled coil</keyword>
<dbReference type="Proteomes" id="UP000003639">
    <property type="component" value="Unassembled WGS sequence"/>
</dbReference>
<reference evidence="4 5" key="2">
    <citation type="submission" date="2007-06" db="EMBL/GenBank/DDBJ databases">
        <title>Draft genome sequence of Pseudoflavonifractor capillosus ATCC 29799.</title>
        <authorList>
            <person name="Sudarsanam P."/>
            <person name="Ley R."/>
            <person name="Guruge J."/>
            <person name="Turnbaugh P.J."/>
            <person name="Mahowald M."/>
            <person name="Liep D."/>
            <person name="Gordon J."/>
        </authorList>
    </citation>
    <scope>NUCLEOTIDE SEQUENCE [LARGE SCALE GENOMIC DNA]</scope>
    <source>
        <strain evidence="4 5">ATCC 29799</strain>
    </source>
</reference>
<dbReference type="OrthoDB" id="9764467at2"/>
<gene>
    <name evidence="4" type="ORF">BACCAP_00496</name>
</gene>
<dbReference type="Pfam" id="PF13476">
    <property type="entry name" value="AAA_23"/>
    <property type="match status" value="1"/>
</dbReference>
<evidence type="ECO:0000256" key="2">
    <source>
        <dbReference type="SAM" id="Phobius"/>
    </source>
</evidence>
<evidence type="ECO:0000313" key="5">
    <source>
        <dbReference type="Proteomes" id="UP000003639"/>
    </source>
</evidence>
<keyword evidence="2" id="KW-1133">Transmembrane helix</keyword>
<dbReference type="STRING" id="411467.BACCAP_00496"/>
<feature type="coiled-coil region" evidence="1">
    <location>
        <begin position="251"/>
        <end position="323"/>
    </location>
</feature>
<dbReference type="InterPro" id="IPR038729">
    <property type="entry name" value="Rad50/SbcC_AAA"/>
</dbReference>
<dbReference type="SUPFAM" id="SSF52540">
    <property type="entry name" value="P-loop containing nucleoside triphosphate hydrolases"/>
    <property type="match status" value="1"/>
</dbReference>
<evidence type="ECO:0000259" key="3">
    <source>
        <dbReference type="Pfam" id="PF13476"/>
    </source>
</evidence>
<feature type="domain" description="Rad50/SbcC-type AAA" evidence="3">
    <location>
        <begin position="10"/>
        <end position="307"/>
    </location>
</feature>
<keyword evidence="2" id="KW-0812">Transmembrane</keyword>
<feature type="coiled-coil region" evidence="1">
    <location>
        <begin position="448"/>
        <end position="475"/>
    </location>
</feature>
<keyword evidence="5" id="KW-1185">Reference proteome</keyword>
<feature type="transmembrane region" description="Helical" evidence="2">
    <location>
        <begin position="360"/>
        <end position="381"/>
    </location>
</feature>
<accession>A6NQM5</accession>
<dbReference type="AlphaFoldDB" id="A6NQM5"/>
<dbReference type="EMBL" id="AAXG02000005">
    <property type="protein sequence ID" value="EDN01371.1"/>
    <property type="molecule type" value="Genomic_DNA"/>
</dbReference>
<reference evidence="4 5" key="1">
    <citation type="submission" date="2007-04" db="EMBL/GenBank/DDBJ databases">
        <authorList>
            <person name="Fulton L."/>
            <person name="Clifton S."/>
            <person name="Fulton B."/>
            <person name="Xu J."/>
            <person name="Minx P."/>
            <person name="Pepin K.H."/>
            <person name="Johnson M."/>
            <person name="Thiruvilangam P."/>
            <person name="Bhonagiri V."/>
            <person name="Nash W.E."/>
            <person name="Mardis E.R."/>
            <person name="Wilson R.K."/>
        </authorList>
    </citation>
    <scope>NUCLEOTIDE SEQUENCE [LARGE SCALE GENOMIC DNA]</scope>
    <source>
        <strain evidence="4 5">ATCC 29799</strain>
    </source>
</reference>
<keyword evidence="2" id="KW-0472">Membrane</keyword>
<feature type="transmembrane region" description="Helical" evidence="2">
    <location>
        <begin position="387"/>
        <end position="407"/>
    </location>
</feature>
<dbReference type="PANTHER" id="PTHR41259">
    <property type="entry name" value="DOUBLE-STRAND BREAK REPAIR RAD50 ATPASE, PUTATIVE-RELATED"/>
    <property type="match status" value="1"/>
</dbReference>